<evidence type="ECO:0000256" key="3">
    <source>
        <dbReference type="ARBA" id="ARBA00022475"/>
    </source>
</evidence>
<keyword evidence="3" id="KW-1003">Cell membrane</keyword>
<feature type="transmembrane region" description="Helical" evidence="8">
    <location>
        <begin position="67"/>
        <end position="86"/>
    </location>
</feature>
<dbReference type="PANTHER" id="PTHR34582:SF6">
    <property type="entry name" value="UPF0702 TRANSMEMBRANE PROTEIN YCAP"/>
    <property type="match status" value="1"/>
</dbReference>
<dbReference type="Pfam" id="PF04239">
    <property type="entry name" value="DUF421"/>
    <property type="match status" value="1"/>
</dbReference>
<feature type="domain" description="YetF C-terminal" evidence="9">
    <location>
        <begin position="91"/>
        <end position="159"/>
    </location>
</feature>
<evidence type="ECO:0000256" key="5">
    <source>
        <dbReference type="ARBA" id="ARBA00022989"/>
    </source>
</evidence>
<evidence type="ECO:0000259" key="9">
    <source>
        <dbReference type="Pfam" id="PF04239"/>
    </source>
</evidence>
<keyword evidence="6 8" id="KW-0472">Membrane</keyword>
<dbReference type="PANTHER" id="PTHR34582">
    <property type="entry name" value="UPF0702 TRANSMEMBRANE PROTEIN YCAP"/>
    <property type="match status" value="1"/>
</dbReference>
<dbReference type="InterPro" id="IPR048454">
    <property type="entry name" value="YetF_N"/>
</dbReference>
<sequence length="184" mass="19855">MDQMFFNHAEALLRTLIVGVLAYISLVALLRISGRRTLSKMNAFDMVVTVALGSTLATVLLNKDVSLAQGVLGFATLIGLQYLVTWTSVRLDWVRRVVTGEPALLFYRGRMLPDALRKARVAENEVRAAVRGSGHAALDEIEAVILETDGSFSVVAHAAASGPSSLQDVSMPGSDSTDRRQPSK</sequence>
<keyword evidence="5 8" id="KW-1133">Transmembrane helix</keyword>
<evidence type="ECO:0000256" key="1">
    <source>
        <dbReference type="ARBA" id="ARBA00004651"/>
    </source>
</evidence>
<comment type="caution">
    <text evidence="11">The sequence shown here is derived from an EMBL/GenBank/DDBJ whole genome shotgun (WGS) entry which is preliminary data.</text>
</comment>
<dbReference type="InterPro" id="IPR007353">
    <property type="entry name" value="DUF421"/>
</dbReference>
<dbReference type="InterPro" id="IPR023090">
    <property type="entry name" value="UPF0702_alpha/beta_dom_sf"/>
</dbReference>
<dbReference type="Pfam" id="PF20730">
    <property type="entry name" value="YetF_N"/>
    <property type="match status" value="1"/>
</dbReference>
<dbReference type="EMBL" id="JAAMRF010000001">
    <property type="protein sequence ID" value="MBA1272285.1"/>
    <property type="molecule type" value="Genomic_DNA"/>
</dbReference>
<evidence type="ECO:0000256" key="4">
    <source>
        <dbReference type="ARBA" id="ARBA00022692"/>
    </source>
</evidence>
<feature type="domain" description="YetF-like N-terminal transmembrane" evidence="10">
    <location>
        <begin position="20"/>
        <end position="86"/>
    </location>
</feature>
<feature type="transmembrane region" description="Helical" evidence="8">
    <location>
        <begin position="42"/>
        <end position="61"/>
    </location>
</feature>
<evidence type="ECO:0000313" key="12">
    <source>
        <dbReference type="Proteomes" id="UP000786387"/>
    </source>
</evidence>
<dbReference type="RefSeq" id="WP_181069172.1">
    <property type="nucleotide sequence ID" value="NZ_JAAMRF010000001.1"/>
</dbReference>
<keyword evidence="4 8" id="KW-0812">Transmembrane</keyword>
<evidence type="ECO:0000313" key="11">
    <source>
        <dbReference type="EMBL" id="MBA1272285.1"/>
    </source>
</evidence>
<gene>
    <name evidence="11" type="ORF">G7026_02830</name>
</gene>
<comment type="similarity">
    <text evidence="2">Belongs to the UPF0702 family.</text>
</comment>
<evidence type="ECO:0000256" key="7">
    <source>
        <dbReference type="SAM" id="MobiDB-lite"/>
    </source>
</evidence>
<feature type="region of interest" description="Disordered" evidence="7">
    <location>
        <begin position="160"/>
        <end position="184"/>
    </location>
</feature>
<comment type="subcellular location">
    <subcellularLocation>
        <location evidence="1">Cell membrane</location>
        <topology evidence="1">Multi-pass membrane protein</topology>
    </subcellularLocation>
</comment>
<reference evidence="11 12" key="1">
    <citation type="submission" date="2020-02" db="EMBL/GenBank/DDBJ databases">
        <title>Synteny-based analysis reveals conserved mechanism for high triclosan tolerance in Pseudomonas, as well as instances of horizontal transfer.</title>
        <authorList>
            <person name="Mcfarland A.G."/>
            <person name="Bertucci H.K."/>
            <person name="Litmann E."/>
            <person name="Shen J."/>
            <person name="Huttenhower C."/>
            <person name="Hartmann E.M."/>
        </authorList>
    </citation>
    <scope>NUCLEOTIDE SEQUENCE [LARGE SCALE GENOMIC DNA]</scope>
    <source>
        <strain evidence="11 12">115A1</strain>
    </source>
</reference>
<accession>A0ABR5YWF4</accession>
<evidence type="ECO:0000256" key="2">
    <source>
        <dbReference type="ARBA" id="ARBA00006448"/>
    </source>
</evidence>
<protein>
    <submittedName>
        <fullName evidence="11">DUF421 domain-containing protein</fullName>
    </submittedName>
</protein>
<proteinExistence type="inferred from homology"/>
<keyword evidence="12" id="KW-1185">Reference proteome</keyword>
<dbReference type="Gene3D" id="3.30.240.20">
    <property type="entry name" value="bsu07140 like domains"/>
    <property type="match status" value="1"/>
</dbReference>
<evidence type="ECO:0000256" key="8">
    <source>
        <dbReference type="SAM" id="Phobius"/>
    </source>
</evidence>
<evidence type="ECO:0000256" key="6">
    <source>
        <dbReference type="ARBA" id="ARBA00023136"/>
    </source>
</evidence>
<name>A0ABR5YWF4_9GAMM</name>
<organism evidence="11 12">
    <name type="scientific">Stutzerimonas azotifigens</name>
    <dbReference type="NCBI Taxonomy" id="291995"/>
    <lineage>
        <taxon>Bacteria</taxon>
        <taxon>Pseudomonadati</taxon>
        <taxon>Pseudomonadota</taxon>
        <taxon>Gammaproteobacteria</taxon>
        <taxon>Pseudomonadales</taxon>
        <taxon>Pseudomonadaceae</taxon>
        <taxon>Stutzerimonas</taxon>
    </lineage>
</organism>
<dbReference type="Proteomes" id="UP000786387">
    <property type="component" value="Unassembled WGS sequence"/>
</dbReference>
<evidence type="ECO:0000259" key="10">
    <source>
        <dbReference type="Pfam" id="PF20730"/>
    </source>
</evidence>
<feature type="transmembrane region" description="Helical" evidence="8">
    <location>
        <begin position="12"/>
        <end position="30"/>
    </location>
</feature>